<evidence type="ECO:0000313" key="3">
    <source>
        <dbReference type="Proteomes" id="UP000036932"/>
    </source>
</evidence>
<evidence type="ECO:0000259" key="1">
    <source>
        <dbReference type="PROSITE" id="PS51186"/>
    </source>
</evidence>
<evidence type="ECO:0000313" key="2">
    <source>
        <dbReference type="EMBL" id="KOR90224.1"/>
    </source>
</evidence>
<name>A0A0M1P886_9BACL</name>
<dbReference type="SUPFAM" id="SSF55729">
    <property type="entry name" value="Acyl-CoA N-acyltransferases (Nat)"/>
    <property type="match status" value="1"/>
</dbReference>
<dbReference type="OrthoDB" id="9775804at2"/>
<feature type="domain" description="N-acetyltransferase" evidence="1">
    <location>
        <begin position="1"/>
        <end position="134"/>
    </location>
</feature>
<keyword evidence="3" id="KW-1185">Reference proteome</keyword>
<dbReference type="EMBL" id="LIUT01000001">
    <property type="protein sequence ID" value="KOR90224.1"/>
    <property type="molecule type" value="Genomic_DNA"/>
</dbReference>
<comment type="caution">
    <text evidence="2">The sequence shown here is derived from an EMBL/GenBank/DDBJ whole genome shotgun (WGS) entry which is preliminary data.</text>
</comment>
<dbReference type="AlphaFoldDB" id="A0A0M1P886"/>
<dbReference type="Pfam" id="PF00583">
    <property type="entry name" value="Acetyltransf_1"/>
    <property type="match status" value="1"/>
</dbReference>
<gene>
    <name evidence="2" type="ORF">AM231_14495</name>
</gene>
<dbReference type="PANTHER" id="PTHR43233:SF1">
    <property type="entry name" value="FAMILY N-ACETYLTRANSFERASE, PUTATIVE (AFU_ORTHOLOGUE AFUA_6G03350)-RELATED"/>
    <property type="match status" value="1"/>
</dbReference>
<dbReference type="PATRIC" id="fig|1705565.3.peg.4941"/>
<dbReference type="InterPro" id="IPR000182">
    <property type="entry name" value="GNAT_dom"/>
</dbReference>
<dbReference type="GO" id="GO:0016747">
    <property type="term" value="F:acyltransferase activity, transferring groups other than amino-acyl groups"/>
    <property type="evidence" value="ECO:0007669"/>
    <property type="project" value="InterPro"/>
</dbReference>
<dbReference type="PANTHER" id="PTHR43233">
    <property type="entry name" value="FAMILY N-ACETYLTRANSFERASE, PUTATIVE (AFU_ORTHOLOGUE AFUA_6G03350)-RELATED"/>
    <property type="match status" value="1"/>
</dbReference>
<protein>
    <submittedName>
        <fullName evidence="2">GCN5 family acetyltransferase</fullName>
    </submittedName>
</protein>
<dbReference type="Proteomes" id="UP000036932">
    <property type="component" value="Unassembled WGS sequence"/>
</dbReference>
<proteinExistence type="predicted"/>
<organism evidence="2 3">
    <name type="scientific">Paenibacillus solani</name>
    <dbReference type="NCBI Taxonomy" id="1705565"/>
    <lineage>
        <taxon>Bacteria</taxon>
        <taxon>Bacillati</taxon>
        <taxon>Bacillota</taxon>
        <taxon>Bacilli</taxon>
        <taxon>Bacillales</taxon>
        <taxon>Paenibacillaceae</taxon>
        <taxon>Paenibacillus</taxon>
    </lineage>
</organism>
<reference evidence="3" key="1">
    <citation type="submission" date="2015-08" db="EMBL/GenBank/DDBJ databases">
        <title>Genome sequencing project for genomic taxonomy and phylogenomics of Bacillus-like bacteria.</title>
        <authorList>
            <person name="Liu B."/>
            <person name="Wang J."/>
            <person name="Zhu Y."/>
            <person name="Liu G."/>
            <person name="Chen Q."/>
            <person name="Chen Z."/>
            <person name="Lan J."/>
            <person name="Che J."/>
            <person name="Ge C."/>
            <person name="Shi H."/>
            <person name="Pan Z."/>
            <person name="Liu X."/>
        </authorList>
    </citation>
    <scope>NUCLEOTIDE SEQUENCE [LARGE SCALE GENOMIC DNA]</scope>
    <source>
        <strain evidence="3">FJAT-22460</strain>
    </source>
</reference>
<accession>A0A0M1P886</accession>
<sequence length="134" mass="15254">MNLEYIINGACAVNEVQEVFKRSGIRRPVGDTDRVQRMIDNADEIITARDGDKLIGFLRAITDYSYCCYISDIAVDIDYQGSGIGKELIRLLRSKLGEEEVQYVLTSAPKALGFYEKLGFERNHNAFVLRRKKN</sequence>
<dbReference type="InterPro" id="IPR053144">
    <property type="entry name" value="Acetyltransferase_Butenolide"/>
</dbReference>
<dbReference type="PROSITE" id="PS51186">
    <property type="entry name" value="GNAT"/>
    <property type="match status" value="1"/>
</dbReference>
<keyword evidence="2" id="KW-0808">Transferase</keyword>
<dbReference type="Gene3D" id="3.40.630.30">
    <property type="match status" value="1"/>
</dbReference>
<dbReference type="InterPro" id="IPR016181">
    <property type="entry name" value="Acyl_CoA_acyltransferase"/>
</dbReference>
<dbReference type="CDD" id="cd04301">
    <property type="entry name" value="NAT_SF"/>
    <property type="match status" value="1"/>
</dbReference>